<dbReference type="Pfam" id="PF12389">
    <property type="entry name" value="Peptidase_M73"/>
    <property type="match status" value="1"/>
</dbReference>
<accession>A0AA95SI61</accession>
<proteinExistence type="predicted"/>
<dbReference type="KEGG" id="nnv:QNH39_07065"/>
<gene>
    <name evidence="2" type="ORF">QNH39_07065</name>
</gene>
<protein>
    <submittedName>
        <fullName evidence="2">CalY family protein</fullName>
    </submittedName>
</protein>
<dbReference type="InterPro" id="IPR022121">
    <property type="entry name" value="Peptidase_M73_camelysin"/>
</dbReference>
<dbReference type="NCBIfam" id="TIGR04088">
    <property type="entry name" value="cognate_SipW"/>
    <property type="match status" value="1"/>
</dbReference>
<sequence>MGFKKRLGMGIMSGMLGLSLIGGATYAYFSDSETTTNTFAAGILDLSVNPTVIIDVDNLQPGDSMTRTFELINNGSLDIKNVTLKTDNTVIDAKGDNTEDFAKHIQVEFLYNLDKLNEVVYETTLADLKNMTPDAIAQNIFIPIIGEKGLAVGSLDDLVVKFNFVDNNSNQNQFQGDSLNLKWTFIANQTDGRQR</sequence>
<dbReference type="RefSeq" id="WP_066083906.1">
    <property type="nucleotide sequence ID" value="NZ_CP126114.1"/>
</dbReference>
<evidence type="ECO:0000313" key="3">
    <source>
        <dbReference type="Proteomes" id="UP001178288"/>
    </source>
</evidence>
<keyword evidence="3" id="KW-1185">Reference proteome</keyword>
<keyword evidence="1" id="KW-0812">Transmembrane</keyword>
<reference evidence="2" key="1">
    <citation type="submission" date="2023-05" db="EMBL/GenBank/DDBJ databases">
        <title>Comparative genomics of Bacillaceae isolates and their secondary metabolite potential.</title>
        <authorList>
            <person name="Song L."/>
            <person name="Nielsen L.J."/>
            <person name="Mohite O."/>
            <person name="Xu X."/>
            <person name="Weber T."/>
            <person name="Kovacs A.T."/>
        </authorList>
    </citation>
    <scope>NUCLEOTIDE SEQUENCE</scope>
    <source>
        <strain evidence="2">XLM17</strain>
    </source>
</reference>
<organism evidence="2 3">
    <name type="scientific">Neobacillus novalis</name>
    <dbReference type="NCBI Taxonomy" id="220687"/>
    <lineage>
        <taxon>Bacteria</taxon>
        <taxon>Bacillati</taxon>
        <taxon>Bacillota</taxon>
        <taxon>Bacilli</taxon>
        <taxon>Bacillales</taxon>
        <taxon>Bacillaceae</taxon>
        <taxon>Neobacillus</taxon>
    </lineage>
</organism>
<evidence type="ECO:0000256" key="1">
    <source>
        <dbReference type="SAM" id="Phobius"/>
    </source>
</evidence>
<dbReference type="Proteomes" id="UP001178288">
    <property type="component" value="Chromosome"/>
</dbReference>
<evidence type="ECO:0000313" key="2">
    <source>
        <dbReference type="EMBL" id="WHY87581.1"/>
    </source>
</evidence>
<dbReference type="InterPro" id="IPR023833">
    <property type="entry name" value="Signal_pept_SipW-depend-type"/>
</dbReference>
<dbReference type="EMBL" id="CP126114">
    <property type="protein sequence ID" value="WHY87581.1"/>
    <property type="molecule type" value="Genomic_DNA"/>
</dbReference>
<keyword evidence="1" id="KW-0472">Membrane</keyword>
<feature type="transmembrane region" description="Helical" evidence="1">
    <location>
        <begin position="7"/>
        <end position="29"/>
    </location>
</feature>
<keyword evidence="1" id="KW-1133">Transmembrane helix</keyword>
<dbReference type="AlphaFoldDB" id="A0AA95SI61"/>
<name>A0AA95SI61_9BACI</name>